<name>A0ABW7AYX7_9ACTN</name>
<dbReference type="EMBL" id="JBICRM010000082">
    <property type="protein sequence ID" value="MFG1711248.1"/>
    <property type="molecule type" value="Genomic_DNA"/>
</dbReference>
<gene>
    <name evidence="1" type="ORF">ACFLIM_49670</name>
</gene>
<organism evidence="1 2">
    <name type="scientific">Nonomuraea marmarensis</name>
    <dbReference type="NCBI Taxonomy" id="3351344"/>
    <lineage>
        <taxon>Bacteria</taxon>
        <taxon>Bacillati</taxon>
        <taxon>Actinomycetota</taxon>
        <taxon>Actinomycetes</taxon>
        <taxon>Streptosporangiales</taxon>
        <taxon>Streptosporangiaceae</taxon>
        <taxon>Nonomuraea</taxon>
    </lineage>
</organism>
<sequence length="63" mass="7113">MQERYARVWGRVQADLVSLSDNSTLIVAERAAHNIQVDEPELIAKTVTEMCAKVWAADRGRRS</sequence>
<evidence type="ECO:0000313" key="1">
    <source>
        <dbReference type="EMBL" id="MFG1711248.1"/>
    </source>
</evidence>
<comment type="caution">
    <text evidence="1">The sequence shown here is derived from an EMBL/GenBank/DDBJ whole genome shotgun (WGS) entry which is preliminary data.</text>
</comment>
<accession>A0ABW7AYX7</accession>
<proteinExistence type="predicted"/>
<evidence type="ECO:0000313" key="2">
    <source>
        <dbReference type="Proteomes" id="UP001603978"/>
    </source>
</evidence>
<protein>
    <recommendedName>
        <fullName evidence="3">Alpha/beta hydrolase family protein</fullName>
    </recommendedName>
</protein>
<keyword evidence="2" id="KW-1185">Reference proteome</keyword>
<dbReference type="Proteomes" id="UP001603978">
    <property type="component" value="Unassembled WGS sequence"/>
</dbReference>
<evidence type="ECO:0008006" key="3">
    <source>
        <dbReference type="Google" id="ProtNLM"/>
    </source>
</evidence>
<dbReference type="RefSeq" id="WP_393177842.1">
    <property type="nucleotide sequence ID" value="NZ_JBICRM010000082.1"/>
</dbReference>
<reference evidence="1 2" key="1">
    <citation type="submission" date="2024-10" db="EMBL/GenBank/DDBJ databases">
        <authorList>
            <person name="Topkara A.R."/>
            <person name="Saygin H."/>
        </authorList>
    </citation>
    <scope>NUCLEOTIDE SEQUENCE [LARGE SCALE GENOMIC DNA]</scope>
    <source>
        <strain evidence="1 2">M3C6</strain>
    </source>
</reference>